<sequence length="135" mass="15048">METSGNPIIKHKYTSDPTAVDHDDKVYLYTGHDEAPPGTEDYVMNKWLCFSSSDLIYWEEHQGLLKATDFVWAEGGAFASKVIKRHGKFFWYVAVNHQTIKGSAIGVAESSEPAAKFKDAIGAALINRELIILQT</sequence>
<evidence type="ECO:0000313" key="7">
    <source>
        <dbReference type="Proteomes" id="UP001597387"/>
    </source>
</evidence>
<dbReference type="InterPro" id="IPR023296">
    <property type="entry name" value="Glyco_hydro_beta-prop_sf"/>
</dbReference>
<evidence type="ECO:0000256" key="4">
    <source>
        <dbReference type="ARBA" id="ARBA00023277"/>
    </source>
</evidence>
<dbReference type="EMBL" id="JBHUHZ010000001">
    <property type="protein sequence ID" value="MFD2163034.1"/>
    <property type="molecule type" value="Genomic_DNA"/>
</dbReference>
<dbReference type="RefSeq" id="WP_255902435.1">
    <property type="nucleotide sequence ID" value="NZ_JAFMZO010000003.1"/>
</dbReference>
<keyword evidence="5" id="KW-0326">Glycosidase</keyword>
<evidence type="ECO:0000256" key="1">
    <source>
        <dbReference type="ARBA" id="ARBA00009865"/>
    </source>
</evidence>
<evidence type="ECO:0000256" key="5">
    <source>
        <dbReference type="ARBA" id="ARBA00023295"/>
    </source>
</evidence>
<keyword evidence="2" id="KW-0624">Polysaccharide degradation</keyword>
<keyword evidence="2" id="KW-0858">Xylan degradation</keyword>
<dbReference type="PANTHER" id="PTHR43772">
    <property type="entry name" value="ENDO-1,4-BETA-XYLANASE"/>
    <property type="match status" value="1"/>
</dbReference>
<dbReference type="InterPro" id="IPR052176">
    <property type="entry name" value="Glycosyl_Hydrlase_43_Enz"/>
</dbReference>
<keyword evidence="7" id="KW-1185">Reference proteome</keyword>
<comment type="caution">
    <text evidence="6">The sequence shown here is derived from an EMBL/GenBank/DDBJ whole genome shotgun (WGS) entry which is preliminary data.</text>
</comment>
<dbReference type="InterPro" id="IPR006710">
    <property type="entry name" value="Glyco_hydro_43"/>
</dbReference>
<organism evidence="6 7">
    <name type="scientific">Paradesertivirga mongoliensis</name>
    <dbReference type="NCBI Taxonomy" id="2100740"/>
    <lineage>
        <taxon>Bacteria</taxon>
        <taxon>Pseudomonadati</taxon>
        <taxon>Bacteroidota</taxon>
        <taxon>Sphingobacteriia</taxon>
        <taxon>Sphingobacteriales</taxon>
        <taxon>Sphingobacteriaceae</taxon>
        <taxon>Paradesertivirga</taxon>
    </lineage>
</organism>
<dbReference type="Pfam" id="PF04616">
    <property type="entry name" value="Glyco_hydro_43"/>
    <property type="match status" value="1"/>
</dbReference>
<dbReference type="PANTHER" id="PTHR43772:SF2">
    <property type="entry name" value="PUTATIVE (AFU_ORTHOLOGUE AFUA_2G04480)-RELATED"/>
    <property type="match status" value="1"/>
</dbReference>
<gene>
    <name evidence="6" type="ORF">ACFSJU_11575</name>
</gene>
<dbReference type="SUPFAM" id="SSF75005">
    <property type="entry name" value="Arabinanase/levansucrase/invertase"/>
    <property type="match status" value="1"/>
</dbReference>
<proteinExistence type="inferred from homology"/>
<reference evidence="7" key="1">
    <citation type="journal article" date="2019" name="Int. J. Syst. Evol. Microbiol.">
        <title>The Global Catalogue of Microorganisms (GCM) 10K type strain sequencing project: providing services to taxonomists for standard genome sequencing and annotation.</title>
        <authorList>
            <consortium name="The Broad Institute Genomics Platform"/>
            <consortium name="The Broad Institute Genome Sequencing Center for Infectious Disease"/>
            <person name="Wu L."/>
            <person name="Ma J."/>
        </authorList>
    </citation>
    <scope>NUCLEOTIDE SEQUENCE [LARGE SCALE GENOMIC DNA]</scope>
    <source>
        <strain evidence="7">KCTC 42217</strain>
    </source>
</reference>
<dbReference type="Gene3D" id="2.115.10.20">
    <property type="entry name" value="Glycosyl hydrolase domain, family 43"/>
    <property type="match status" value="1"/>
</dbReference>
<comment type="similarity">
    <text evidence="1">Belongs to the glycosyl hydrolase 43 family.</text>
</comment>
<accession>A0ABW4ZMB6</accession>
<name>A0ABW4ZMB6_9SPHI</name>
<evidence type="ECO:0000256" key="3">
    <source>
        <dbReference type="ARBA" id="ARBA00022801"/>
    </source>
</evidence>
<evidence type="ECO:0000313" key="6">
    <source>
        <dbReference type="EMBL" id="MFD2163034.1"/>
    </source>
</evidence>
<keyword evidence="3" id="KW-0378">Hydrolase</keyword>
<protein>
    <submittedName>
        <fullName evidence="6">Family 43 glycosylhydrolase</fullName>
    </submittedName>
</protein>
<keyword evidence="4" id="KW-0119">Carbohydrate metabolism</keyword>
<evidence type="ECO:0000256" key="2">
    <source>
        <dbReference type="ARBA" id="ARBA00022651"/>
    </source>
</evidence>
<dbReference type="Proteomes" id="UP001597387">
    <property type="component" value="Unassembled WGS sequence"/>
</dbReference>